<dbReference type="Pfam" id="PF02538">
    <property type="entry name" value="Hydantoinase_B"/>
    <property type="match status" value="1"/>
</dbReference>
<dbReference type="GO" id="GO:0005829">
    <property type="term" value="C:cytosol"/>
    <property type="evidence" value="ECO:0007669"/>
    <property type="project" value="TreeGrafter"/>
</dbReference>
<proteinExistence type="predicted"/>
<reference evidence="2" key="1">
    <citation type="submission" date="2018-05" db="EMBL/GenBank/DDBJ databases">
        <authorList>
            <person name="Lanie J.A."/>
            <person name="Ng W.-L."/>
            <person name="Kazmierczak K.M."/>
            <person name="Andrzejewski T.M."/>
            <person name="Davidsen T.M."/>
            <person name="Wayne K.J."/>
            <person name="Tettelin H."/>
            <person name="Glass J.I."/>
            <person name="Rusch D."/>
            <person name="Podicherti R."/>
            <person name="Tsui H.-C.T."/>
            <person name="Winkler M.E."/>
        </authorList>
    </citation>
    <scope>NUCLEOTIDE SEQUENCE</scope>
</reference>
<evidence type="ECO:0000313" key="2">
    <source>
        <dbReference type="EMBL" id="SVD74800.1"/>
    </source>
</evidence>
<dbReference type="InterPro" id="IPR045079">
    <property type="entry name" value="Oxoprolinase-like"/>
</dbReference>
<feature type="domain" description="Hydantoinase B/oxoprolinase" evidence="1">
    <location>
        <begin position="11"/>
        <end position="165"/>
    </location>
</feature>
<dbReference type="GO" id="GO:0017168">
    <property type="term" value="F:5-oxoprolinase (ATP-hydrolyzing) activity"/>
    <property type="evidence" value="ECO:0007669"/>
    <property type="project" value="TreeGrafter"/>
</dbReference>
<dbReference type="PANTHER" id="PTHR11365">
    <property type="entry name" value="5-OXOPROLINASE RELATED"/>
    <property type="match status" value="1"/>
</dbReference>
<dbReference type="EMBL" id="UINC01170653">
    <property type="protein sequence ID" value="SVD74800.1"/>
    <property type="molecule type" value="Genomic_DNA"/>
</dbReference>
<name>A0A382XVB2_9ZZZZ</name>
<dbReference type="InterPro" id="IPR003692">
    <property type="entry name" value="Hydantoinase_B"/>
</dbReference>
<feature type="non-terminal residue" evidence="2">
    <location>
        <position position="166"/>
    </location>
</feature>
<dbReference type="GO" id="GO:0006749">
    <property type="term" value="P:glutathione metabolic process"/>
    <property type="evidence" value="ECO:0007669"/>
    <property type="project" value="TreeGrafter"/>
</dbReference>
<evidence type="ECO:0000259" key="1">
    <source>
        <dbReference type="Pfam" id="PF02538"/>
    </source>
</evidence>
<sequence>MDKNIKNKLDGAKLAILSNRLGGICRKMGNTLLRTGRSGVLNRAKDFSCCIVTRDCELLTAEESLPIHVLSGPDLMAKSMHEFHPKLEKGDVFLHNSPYHGDSHPADHTLLMPVIDGHGEHHFTLLAKAHQADIGNSIPTTYHGTARDVYEEGALIFPAVQVVKNY</sequence>
<dbReference type="AlphaFoldDB" id="A0A382XVB2"/>
<accession>A0A382XVB2</accession>
<gene>
    <name evidence="2" type="ORF">METZ01_LOCUS427654</name>
</gene>
<dbReference type="PANTHER" id="PTHR11365:SF23">
    <property type="entry name" value="HYPOTHETICAL 5-OXOPROLINASE (EUROFUNG)-RELATED"/>
    <property type="match status" value="1"/>
</dbReference>
<organism evidence="2">
    <name type="scientific">marine metagenome</name>
    <dbReference type="NCBI Taxonomy" id="408172"/>
    <lineage>
        <taxon>unclassified sequences</taxon>
        <taxon>metagenomes</taxon>
        <taxon>ecological metagenomes</taxon>
    </lineage>
</organism>
<protein>
    <recommendedName>
        <fullName evidence="1">Hydantoinase B/oxoprolinase domain-containing protein</fullName>
    </recommendedName>
</protein>